<feature type="transmembrane region" description="Helical" evidence="9">
    <location>
        <begin position="41"/>
        <end position="63"/>
    </location>
</feature>
<comment type="subcellular location">
    <subcellularLocation>
        <location evidence="1">Cell membrane</location>
        <topology evidence="1">Multi-pass membrane protein</topology>
    </subcellularLocation>
</comment>
<evidence type="ECO:0000313" key="10">
    <source>
        <dbReference type="EMBL" id="KRN77825.1"/>
    </source>
</evidence>
<dbReference type="InterPro" id="IPR001927">
    <property type="entry name" value="Na/Gal_symport"/>
</dbReference>
<evidence type="ECO:0000256" key="8">
    <source>
        <dbReference type="ARBA" id="ARBA00023136"/>
    </source>
</evidence>
<dbReference type="CDD" id="cd17332">
    <property type="entry name" value="MFS_MelB_like"/>
    <property type="match status" value="1"/>
</dbReference>
<keyword evidence="6" id="KW-0769">Symport</keyword>
<evidence type="ECO:0000256" key="7">
    <source>
        <dbReference type="ARBA" id="ARBA00022989"/>
    </source>
</evidence>
<dbReference type="GO" id="GO:0006814">
    <property type="term" value="P:sodium ion transport"/>
    <property type="evidence" value="ECO:0007669"/>
    <property type="project" value="InterPro"/>
</dbReference>
<name>A0A0R2JKW8_9LACO</name>
<dbReference type="PROSITE" id="PS00872">
    <property type="entry name" value="NA_GALACTOSIDE_SYMP"/>
    <property type="match status" value="1"/>
</dbReference>
<dbReference type="Pfam" id="PF13347">
    <property type="entry name" value="MFS_2"/>
    <property type="match status" value="1"/>
</dbReference>
<feature type="transmembrane region" description="Helical" evidence="9">
    <location>
        <begin position="159"/>
        <end position="183"/>
    </location>
</feature>
<feature type="transmembrane region" description="Helical" evidence="9">
    <location>
        <begin position="16"/>
        <end position="35"/>
    </location>
</feature>
<keyword evidence="4" id="KW-0762">Sugar transport</keyword>
<feature type="transmembrane region" description="Helical" evidence="9">
    <location>
        <begin position="283"/>
        <end position="303"/>
    </location>
</feature>
<feature type="transmembrane region" description="Helical" evidence="9">
    <location>
        <begin position="335"/>
        <end position="362"/>
    </location>
</feature>
<evidence type="ECO:0000256" key="5">
    <source>
        <dbReference type="ARBA" id="ARBA00022692"/>
    </source>
</evidence>
<keyword evidence="11" id="KW-1185">Reference proteome</keyword>
<comment type="caution">
    <text evidence="10">The sequence shown here is derived from an EMBL/GenBank/DDBJ whole genome shotgun (WGS) entry which is preliminary data.</text>
</comment>
<dbReference type="PANTHER" id="PTHR11328:SF36">
    <property type="entry name" value="MELIBIOSE PERMEASE"/>
    <property type="match status" value="1"/>
</dbReference>
<dbReference type="SUPFAM" id="SSF103473">
    <property type="entry name" value="MFS general substrate transporter"/>
    <property type="match status" value="1"/>
</dbReference>
<organism evidence="10 11">
    <name type="scientific">Weissella minor</name>
    <dbReference type="NCBI Taxonomy" id="1620"/>
    <lineage>
        <taxon>Bacteria</taxon>
        <taxon>Bacillati</taxon>
        <taxon>Bacillota</taxon>
        <taxon>Bacilli</taxon>
        <taxon>Lactobacillales</taxon>
        <taxon>Lactobacillaceae</taxon>
        <taxon>Weissella</taxon>
    </lineage>
</organism>
<feature type="transmembrane region" description="Helical" evidence="9">
    <location>
        <begin position="246"/>
        <end position="271"/>
    </location>
</feature>
<feature type="transmembrane region" description="Helical" evidence="9">
    <location>
        <begin position="84"/>
        <end position="106"/>
    </location>
</feature>
<dbReference type="NCBIfam" id="TIGR00792">
    <property type="entry name" value="gph"/>
    <property type="match status" value="1"/>
</dbReference>
<proteinExistence type="predicted"/>
<feature type="transmembrane region" description="Helical" evidence="9">
    <location>
        <begin position="310"/>
        <end position="329"/>
    </location>
</feature>
<sequence>MKKYLSFAVGAFGHDAFYNTLSLYFVMFVTSQLFVTNDQNFNSTMIGYVTLLMTVIRVGEIMFDPMIGGAVDNTQTRWGKFKPWLLIGTIVASLMLVLIFTDFGGLATNKPMLYLVLFGIAFLLLDVFYSFSDIALWSMLPALSLDSEERTKFGTFSRFGSTLGAQSVIIIIVPVVTFFSGIFGASAGEQNKWGWLGYAMVIALLASGGAIFLSRNVKEDENVIRENVEHTRFRDVFKVIGSNDQLMWLALSYFLFAFSYVINNSLLLYYFRYVLGHAEAYTIVGVITCFLGVLSVSIFPALAAKIGRKYVYIGGIGIMLMGFIVFAVAGQSVPMALVASSIIFFPYPLVFLATLMTISDLVEYGQLKSGKRNEAVTLSVRPLIDKLAGAFSNGIVGIVAVGAGMTGNALPSDITQSGLLQFKAFMFYGPMALLVVSALIFLWKVTLTENKHAEIVEELEERLTAEDA</sequence>
<evidence type="ECO:0000256" key="4">
    <source>
        <dbReference type="ARBA" id="ARBA00022597"/>
    </source>
</evidence>
<dbReference type="PANTHER" id="PTHR11328">
    <property type="entry name" value="MAJOR FACILITATOR SUPERFAMILY DOMAIN-CONTAINING PROTEIN"/>
    <property type="match status" value="1"/>
</dbReference>
<keyword evidence="3" id="KW-1003">Cell membrane</keyword>
<dbReference type="GO" id="GO:0015293">
    <property type="term" value="F:symporter activity"/>
    <property type="evidence" value="ECO:0007669"/>
    <property type="project" value="UniProtKB-KW"/>
</dbReference>
<keyword evidence="8 9" id="KW-0472">Membrane</keyword>
<evidence type="ECO:0000256" key="2">
    <source>
        <dbReference type="ARBA" id="ARBA00022448"/>
    </source>
</evidence>
<reference evidence="10 11" key="1">
    <citation type="journal article" date="2015" name="Genome Announc.">
        <title>Expanding the biotechnology potential of lactobacilli through comparative genomics of 213 strains and associated genera.</title>
        <authorList>
            <person name="Sun Z."/>
            <person name="Harris H.M."/>
            <person name="McCann A."/>
            <person name="Guo C."/>
            <person name="Argimon S."/>
            <person name="Zhang W."/>
            <person name="Yang X."/>
            <person name="Jeffery I.B."/>
            <person name="Cooney J.C."/>
            <person name="Kagawa T.F."/>
            <person name="Liu W."/>
            <person name="Song Y."/>
            <person name="Salvetti E."/>
            <person name="Wrobel A."/>
            <person name="Rasinkangas P."/>
            <person name="Parkhill J."/>
            <person name="Rea M.C."/>
            <person name="O'Sullivan O."/>
            <person name="Ritari J."/>
            <person name="Douillard F.P."/>
            <person name="Paul Ross R."/>
            <person name="Yang R."/>
            <person name="Briner A.E."/>
            <person name="Felis G.E."/>
            <person name="de Vos W.M."/>
            <person name="Barrangou R."/>
            <person name="Klaenhammer T.R."/>
            <person name="Caufield P.W."/>
            <person name="Cui Y."/>
            <person name="Zhang H."/>
            <person name="O'Toole P.W."/>
        </authorList>
    </citation>
    <scope>NUCLEOTIDE SEQUENCE [LARGE SCALE GENOMIC DNA]</scope>
    <source>
        <strain evidence="10 11">DSM 20014</strain>
    </source>
</reference>
<dbReference type="PATRIC" id="fig|1620.3.peg.1367"/>
<dbReference type="Proteomes" id="UP000051673">
    <property type="component" value="Unassembled WGS sequence"/>
</dbReference>
<dbReference type="AlphaFoldDB" id="A0A0R2JKW8"/>
<evidence type="ECO:0000256" key="3">
    <source>
        <dbReference type="ARBA" id="ARBA00022475"/>
    </source>
</evidence>
<dbReference type="OrthoDB" id="9764596at2"/>
<keyword evidence="2" id="KW-0813">Transport</keyword>
<accession>A0A0R2JKW8</accession>
<feature type="transmembrane region" description="Helical" evidence="9">
    <location>
        <begin position="383"/>
        <end position="405"/>
    </location>
</feature>
<dbReference type="EMBL" id="JQCD01000009">
    <property type="protein sequence ID" value="KRN77825.1"/>
    <property type="molecule type" value="Genomic_DNA"/>
</dbReference>
<dbReference type="STRING" id="1620.IV67_GL001352"/>
<evidence type="ECO:0000256" key="1">
    <source>
        <dbReference type="ARBA" id="ARBA00004651"/>
    </source>
</evidence>
<dbReference type="InterPro" id="IPR036259">
    <property type="entry name" value="MFS_trans_sf"/>
</dbReference>
<feature type="transmembrane region" description="Helical" evidence="9">
    <location>
        <begin position="425"/>
        <end position="443"/>
    </location>
</feature>
<dbReference type="InterPro" id="IPR018043">
    <property type="entry name" value="Na/Gal_symport_CS"/>
</dbReference>
<evidence type="ECO:0000313" key="11">
    <source>
        <dbReference type="Proteomes" id="UP000051673"/>
    </source>
</evidence>
<dbReference type="InterPro" id="IPR039672">
    <property type="entry name" value="MFS_2"/>
</dbReference>
<protein>
    <submittedName>
        <fullName evidence="10">GalP protein</fullName>
    </submittedName>
</protein>
<dbReference type="GO" id="GO:0005886">
    <property type="term" value="C:plasma membrane"/>
    <property type="evidence" value="ECO:0007669"/>
    <property type="project" value="UniProtKB-SubCell"/>
</dbReference>
<keyword evidence="5 9" id="KW-0812">Transmembrane</keyword>
<feature type="transmembrane region" description="Helical" evidence="9">
    <location>
        <begin position="195"/>
        <end position="213"/>
    </location>
</feature>
<dbReference type="Gene3D" id="1.20.1250.20">
    <property type="entry name" value="MFS general substrate transporter like domains"/>
    <property type="match status" value="2"/>
</dbReference>
<evidence type="ECO:0000256" key="9">
    <source>
        <dbReference type="SAM" id="Phobius"/>
    </source>
</evidence>
<evidence type="ECO:0000256" key="6">
    <source>
        <dbReference type="ARBA" id="ARBA00022847"/>
    </source>
</evidence>
<gene>
    <name evidence="10" type="ORF">IV67_GL001352</name>
</gene>
<feature type="transmembrane region" description="Helical" evidence="9">
    <location>
        <begin position="112"/>
        <end position="138"/>
    </location>
</feature>
<dbReference type="RefSeq" id="WP_057786214.1">
    <property type="nucleotide sequence ID" value="NZ_JQCD01000009.1"/>
</dbReference>
<dbReference type="GO" id="GO:0008643">
    <property type="term" value="P:carbohydrate transport"/>
    <property type="evidence" value="ECO:0007669"/>
    <property type="project" value="InterPro"/>
</dbReference>
<keyword evidence="7 9" id="KW-1133">Transmembrane helix</keyword>